<protein>
    <recommendedName>
        <fullName evidence="3">Integrase catalytic domain-containing protein</fullName>
    </recommendedName>
</protein>
<dbReference type="InterPro" id="IPR012337">
    <property type="entry name" value="RNaseH-like_sf"/>
</dbReference>
<proteinExistence type="predicted"/>
<dbReference type="InterPro" id="IPR036397">
    <property type="entry name" value="RNaseH_sf"/>
</dbReference>
<evidence type="ECO:0008006" key="3">
    <source>
        <dbReference type="Google" id="ProtNLM"/>
    </source>
</evidence>
<dbReference type="GO" id="GO:0003676">
    <property type="term" value="F:nucleic acid binding"/>
    <property type="evidence" value="ECO:0007669"/>
    <property type="project" value="InterPro"/>
</dbReference>
<evidence type="ECO:0000313" key="2">
    <source>
        <dbReference type="Proteomes" id="UP000218334"/>
    </source>
</evidence>
<feature type="non-terminal residue" evidence="1">
    <location>
        <position position="63"/>
    </location>
</feature>
<reference evidence="2" key="1">
    <citation type="journal article" date="2017" name="Nat. Ecol. Evol.">
        <title>Genome expansion and lineage-specific genetic innovations in the forest pathogenic fungi Armillaria.</title>
        <authorList>
            <person name="Sipos G."/>
            <person name="Prasanna A.N."/>
            <person name="Walter M.C."/>
            <person name="O'Connor E."/>
            <person name="Balint B."/>
            <person name="Krizsan K."/>
            <person name="Kiss B."/>
            <person name="Hess J."/>
            <person name="Varga T."/>
            <person name="Slot J."/>
            <person name="Riley R."/>
            <person name="Boka B."/>
            <person name="Rigling D."/>
            <person name="Barry K."/>
            <person name="Lee J."/>
            <person name="Mihaltcheva S."/>
            <person name="LaButti K."/>
            <person name="Lipzen A."/>
            <person name="Waldron R."/>
            <person name="Moloney N.M."/>
            <person name="Sperisen C."/>
            <person name="Kredics L."/>
            <person name="Vagvoelgyi C."/>
            <person name="Patrignani A."/>
            <person name="Fitzpatrick D."/>
            <person name="Nagy I."/>
            <person name="Doyle S."/>
            <person name="Anderson J.B."/>
            <person name="Grigoriev I.V."/>
            <person name="Gueldener U."/>
            <person name="Muensterkoetter M."/>
            <person name="Nagy L.G."/>
        </authorList>
    </citation>
    <scope>NUCLEOTIDE SEQUENCE [LARGE SCALE GENOMIC DNA]</scope>
    <source>
        <strain evidence="2">28-4</strain>
    </source>
</reference>
<accession>A0A2H3AH09</accession>
<sequence length="63" mass="7085">MPSGVGGFEYIVQAIERTILWAEARALKSQTSRLVAKFIYEEIICRFSCVPFFSFDGGSEFKG</sequence>
<name>A0A2H3AH09_9AGAR</name>
<dbReference type="AlphaFoldDB" id="A0A2H3AH09"/>
<dbReference type="SUPFAM" id="SSF53098">
    <property type="entry name" value="Ribonuclease H-like"/>
    <property type="match status" value="1"/>
</dbReference>
<dbReference type="Gene3D" id="3.30.420.10">
    <property type="entry name" value="Ribonuclease H-like superfamily/Ribonuclease H"/>
    <property type="match status" value="1"/>
</dbReference>
<gene>
    <name evidence="1" type="ORF">ARMSODRAFT_900673</name>
</gene>
<dbReference type="EMBL" id="KZ293571">
    <property type="protein sequence ID" value="PBK58225.1"/>
    <property type="molecule type" value="Genomic_DNA"/>
</dbReference>
<evidence type="ECO:0000313" key="1">
    <source>
        <dbReference type="EMBL" id="PBK58225.1"/>
    </source>
</evidence>
<organism evidence="1 2">
    <name type="scientific">Armillaria solidipes</name>
    <dbReference type="NCBI Taxonomy" id="1076256"/>
    <lineage>
        <taxon>Eukaryota</taxon>
        <taxon>Fungi</taxon>
        <taxon>Dikarya</taxon>
        <taxon>Basidiomycota</taxon>
        <taxon>Agaricomycotina</taxon>
        <taxon>Agaricomycetes</taxon>
        <taxon>Agaricomycetidae</taxon>
        <taxon>Agaricales</taxon>
        <taxon>Marasmiineae</taxon>
        <taxon>Physalacriaceae</taxon>
        <taxon>Armillaria</taxon>
    </lineage>
</organism>
<dbReference type="Proteomes" id="UP000218334">
    <property type="component" value="Unassembled WGS sequence"/>
</dbReference>
<dbReference type="STRING" id="1076256.A0A2H3AH09"/>
<keyword evidence="2" id="KW-1185">Reference proteome</keyword>